<dbReference type="InterPro" id="IPR038881">
    <property type="entry name" value="Yae1-like"/>
</dbReference>
<evidence type="ECO:0000313" key="10">
    <source>
        <dbReference type="Proteomes" id="UP001139887"/>
    </source>
</evidence>
<dbReference type="PANTHER" id="PTHR18829">
    <property type="entry name" value="PROTEIN YAE1 HOMOLOG"/>
    <property type="match status" value="1"/>
</dbReference>
<evidence type="ECO:0000256" key="5">
    <source>
        <dbReference type="ARBA" id="ARBA00018400"/>
    </source>
</evidence>
<proteinExistence type="inferred from homology"/>
<feature type="domain" description="Essential protein Yae1 N-terminal" evidence="8">
    <location>
        <begin position="42"/>
        <end position="79"/>
    </location>
</feature>
<evidence type="ECO:0000256" key="3">
    <source>
        <dbReference type="ARBA" id="ARBA00007096"/>
    </source>
</evidence>
<keyword evidence="6" id="KW-0963">Cytoplasm</keyword>
<evidence type="ECO:0000256" key="1">
    <source>
        <dbReference type="ARBA" id="ARBA00004123"/>
    </source>
</evidence>
<reference evidence="9" key="1">
    <citation type="submission" date="2022-07" db="EMBL/GenBank/DDBJ databases">
        <title>Phylogenomic reconstructions and comparative analyses of Kickxellomycotina fungi.</title>
        <authorList>
            <person name="Reynolds N.K."/>
            <person name="Stajich J.E."/>
            <person name="Barry K."/>
            <person name="Grigoriev I.V."/>
            <person name="Crous P."/>
            <person name="Smith M.E."/>
        </authorList>
    </citation>
    <scope>NUCLEOTIDE SEQUENCE</scope>
    <source>
        <strain evidence="9">NRRL 1566</strain>
    </source>
</reference>
<evidence type="ECO:0000256" key="6">
    <source>
        <dbReference type="ARBA" id="ARBA00022490"/>
    </source>
</evidence>
<evidence type="ECO:0000256" key="2">
    <source>
        <dbReference type="ARBA" id="ARBA00004496"/>
    </source>
</evidence>
<dbReference type="InterPro" id="IPR019191">
    <property type="entry name" value="Essential_protein_Yae1_N"/>
</dbReference>
<dbReference type="GO" id="GO:0005634">
    <property type="term" value="C:nucleus"/>
    <property type="evidence" value="ECO:0007669"/>
    <property type="project" value="UniProtKB-SubCell"/>
</dbReference>
<gene>
    <name evidence="9" type="ORF">IWW36_003880</name>
</gene>
<sequence length="150" mass="16582">MDRSQAEIDDDVWDLEQDDISNERIIAAKSQAKLAREFSNSGYKAGIDVSKAERMQEGFDQGLFQAITHGQTVGNLLGALVAHRMICKKLDISPQVSNLDSLIMRLRAFKHTAAFDMTTTHITSTDLADITTANFKALVKEAETVVNLLL</sequence>
<accession>A0A9W8IAS0</accession>
<dbReference type="Proteomes" id="UP001139887">
    <property type="component" value="Unassembled WGS sequence"/>
</dbReference>
<comment type="caution">
    <text evidence="9">The sequence shown here is derived from an EMBL/GenBank/DDBJ whole genome shotgun (WGS) entry which is preliminary data.</text>
</comment>
<organism evidence="9 10">
    <name type="scientific">Coemansia brasiliensis</name>
    <dbReference type="NCBI Taxonomy" id="2650707"/>
    <lineage>
        <taxon>Eukaryota</taxon>
        <taxon>Fungi</taxon>
        <taxon>Fungi incertae sedis</taxon>
        <taxon>Zoopagomycota</taxon>
        <taxon>Kickxellomycotina</taxon>
        <taxon>Kickxellomycetes</taxon>
        <taxon>Kickxellales</taxon>
        <taxon>Kickxellaceae</taxon>
        <taxon>Coemansia</taxon>
    </lineage>
</organism>
<dbReference type="AlphaFoldDB" id="A0A9W8IAS0"/>
<evidence type="ECO:0000259" key="8">
    <source>
        <dbReference type="Pfam" id="PF09811"/>
    </source>
</evidence>
<name>A0A9W8IAS0_9FUNG</name>
<dbReference type="OrthoDB" id="20086at2759"/>
<protein>
    <recommendedName>
        <fullName evidence="5">Protein YAE1</fullName>
    </recommendedName>
    <alternativeName>
        <fullName evidence="4">Protein yae1</fullName>
    </alternativeName>
</protein>
<dbReference type="EMBL" id="JANBUW010000326">
    <property type="protein sequence ID" value="KAJ2847379.1"/>
    <property type="molecule type" value="Genomic_DNA"/>
</dbReference>
<dbReference type="PANTHER" id="PTHR18829:SF0">
    <property type="entry name" value="PROTEIN YAE1 HOMOLOG"/>
    <property type="match status" value="1"/>
</dbReference>
<comment type="similarity">
    <text evidence="3">Belongs to the YAE1 family.</text>
</comment>
<evidence type="ECO:0000256" key="4">
    <source>
        <dbReference type="ARBA" id="ARBA00017286"/>
    </source>
</evidence>
<keyword evidence="10" id="KW-1185">Reference proteome</keyword>
<keyword evidence="7" id="KW-0539">Nucleus</keyword>
<evidence type="ECO:0000313" key="9">
    <source>
        <dbReference type="EMBL" id="KAJ2847379.1"/>
    </source>
</evidence>
<comment type="subcellular location">
    <subcellularLocation>
        <location evidence="2">Cytoplasm</location>
    </subcellularLocation>
    <subcellularLocation>
        <location evidence="1">Nucleus</location>
    </subcellularLocation>
</comment>
<dbReference type="Pfam" id="PF09811">
    <property type="entry name" value="Yae1_N"/>
    <property type="match status" value="1"/>
</dbReference>
<evidence type="ECO:0000256" key="7">
    <source>
        <dbReference type="ARBA" id="ARBA00023242"/>
    </source>
</evidence>
<dbReference type="GO" id="GO:0005737">
    <property type="term" value="C:cytoplasm"/>
    <property type="evidence" value="ECO:0007669"/>
    <property type="project" value="UniProtKB-SubCell"/>
</dbReference>